<evidence type="ECO:0000256" key="15">
    <source>
        <dbReference type="ARBA" id="ARBA00030800"/>
    </source>
</evidence>
<evidence type="ECO:0000256" key="2">
    <source>
        <dbReference type="ARBA" id="ARBA00001966"/>
    </source>
</evidence>
<evidence type="ECO:0000256" key="11">
    <source>
        <dbReference type="ARBA" id="ARBA00023004"/>
    </source>
</evidence>
<evidence type="ECO:0000256" key="8">
    <source>
        <dbReference type="ARBA" id="ARBA00022679"/>
    </source>
</evidence>
<dbReference type="RefSeq" id="WP_345733065.1">
    <property type="nucleotide sequence ID" value="NZ_BAAAYN010000061.1"/>
</dbReference>
<dbReference type="InterPro" id="IPR005467">
    <property type="entry name" value="His_kinase_dom"/>
</dbReference>
<evidence type="ECO:0000256" key="1">
    <source>
        <dbReference type="ARBA" id="ARBA00000085"/>
    </source>
</evidence>
<comment type="function">
    <text evidence="14">Member of the two-component regulatory system NreB/NreC involved in the control of dissimilatory nitrate/nitrite reduction in response to oxygen. NreB functions as a direct oxygen sensor histidine kinase which is autophosphorylated, in the absence of oxygen, probably at the conserved histidine residue, and transfers its phosphate group probably to a conserved aspartate residue of NreC. NreB/NreC activates the expression of the nitrate (narGHJI) and nitrite (nir) reductase operons, as well as the putative nitrate transporter gene narT.</text>
</comment>
<sequence>MTPTATPTVAPPAGPAPTAGPAGSAAAATVATAAAASRRWLGSWDAYLTVCLLGLSVLVYADDEADTAHRVVSVTCLALIALSWGLIGRRLARDDDLDREPDTPAAIGYVTAVAVLFAAAVTADGLASFALFAVCPIAFLCLRLRTSLVAVTVFNLTPVPVHALQERSLDQLGPDLALAALGLAFTVLIGVSLVNISKQSAERAQLIDELEARRAEVTALSHEAGAAAERTRLAAEIHDTLAQGFTSIVTLVQAAESELDADRPAADRHLALAVRTARENLAEARAMVTVLAPADLGAGTLAEVVRKQVTRLAEETGVETSCAVDGVPADLPTRAQVVLVRAVQESLTNVRKHASASSVTVDLCAHADVVTLTVDDDGVGFDPAAHPSGFGLPGMRARVEQLGGVLSVRSAPGAGTTVTCELPR</sequence>
<dbReference type="InterPro" id="IPR011712">
    <property type="entry name" value="Sig_transdc_His_kin_sub3_dim/P"/>
</dbReference>
<dbReference type="PANTHER" id="PTHR24421">
    <property type="entry name" value="NITRATE/NITRITE SENSOR PROTEIN NARX-RELATED"/>
    <property type="match status" value="1"/>
</dbReference>
<feature type="transmembrane region" description="Helical" evidence="17">
    <location>
        <begin position="44"/>
        <end position="61"/>
    </location>
</feature>
<evidence type="ECO:0000256" key="14">
    <source>
        <dbReference type="ARBA" id="ARBA00024827"/>
    </source>
</evidence>
<accession>A0ABP6TBS6</accession>
<comment type="cofactor">
    <cofactor evidence="2">
        <name>[4Fe-4S] cluster</name>
        <dbReference type="ChEBI" id="CHEBI:49883"/>
    </cofactor>
</comment>
<keyword evidence="17" id="KW-0812">Transmembrane</keyword>
<keyword evidence="9" id="KW-0479">Metal-binding</keyword>
<dbReference type="InterPro" id="IPR050482">
    <property type="entry name" value="Sensor_HK_TwoCompSys"/>
</dbReference>
<feature type="transmembrane region" description="Helical" evidence="17">
    <location>
        <begin position="68"/>
        <end position="87"/>
    </location>
</feature>
<feature type="region of interest" description="Disordered" evidence="16">
    <location>
        <begin position="1"/>
        <end position="21"/>
    </location>
</feature>
<dbReference type="Gene3D" id="1.20.5.1930">
    <property type="match status" value="1"/>
</dbReference>
<dbReference type="Pfam" id="PF07730">
    <property type="entry name" value="HisKA_3"/>
    <property type="match status" value="1"/>
</dbReference>
<dbReference type="PRINTS" id="PR00344">
    <property type="entry name" value="BCTRLSENSOR"/>
</dbReference>
<proteinExistence type="predicted"/>
<reference evidence="20" key="1">
    <citation type="journal article" date="2019" name="Int. J. Syst. Evol. Microbiol.">
        <title>The Global Catalogue of Microorganisms (GCM) 10K type strain sequencing project: providing services to taxonomists for standard genome sequencing and annotation.</title>
        <authorList>
            <consortium name="The Broad Institute Genomics Platform"/>
            <consortium name="The Broad Institute Genome Sequencing Center for Infectious Disease"/>
            <person name="Wu L."/>
            <person name="Ma J."/>
        </authorList>
    </citation>
    <scope>NUCLEOTIDE SEQUENCE [LARGE SCALE GENOMIC DNA]</scope>
    <source>
        <strain evidence="20">JCM 9458</strain>
    </source>
</reference>
<evidence type="ECO:0000256" key="12">
    <source>
        <dbReference type="ARBA" id="ARBA00023012"/>
    </source>
</evidence>
<evidence type="ECO:0000256" key="5">
    <source>
        <dbReference type="ARBA" id="ARBA00017322"/>
    </source>
</evidence>
<dbReference type="Gene3D" id="3.30.565.10">
    <property type="entry name" value="Histidine kinase-like ATPase, C-terminal domain"/>
    <property type="match status" value="1"/>
</dbReference>
<dbReference type="PROSITE" id="PS50109">
    <property type="entry name" value="HIS_KIN"/>
    <property type="match status" value="1"/>
</dbReference>
<dbReference type="InterPro" id="IPR017205">
    <property type="entry name" value="Sig_transdc_His_kinase_ChrS"/>
</dbReference>
<evidence type="ECO:0000256" key="4">
    <source>
        <dbReference type="ARBA" id="ARBA00012438"/>
    </source>
</evidence>
<dbReference type="Pfam" id="PF02518">
    <property type="entry name" value="HATPase_c"/>
    <property type="match status" value="1"/>
</dbReference>
<dbReference type="SMART" id="SM00387">
    <property type="entry name" value="HATPase_c"/>
    <property type="match status" value="1"/>
</dbReference>
<keyword evidence="8" id="KW-0808">Transferase</keyword>
<dbReference type="EMBL" id="BAAAYN010000061">
    <property type="protein sequence ID" value="GAA3396866.1"/>
    <property type="molecule type" value="Genomic_DNA"/>
</dbReference>
<evidence type="ECO:0000256" key="9">
    <source>
        <dbReference type="ARBA" id="ARBA00022723"/>
    </source>
</evidence>
<comment type="caution">
    <text evidence="19">The sequence shown here is derived from an EMBL/GenBank/DDBJ whole genome shotgun (WGS) entry which is preliminary data.</text>
</comment>
<keyword evidence="20" id="KW-1185">Reference proteome</keyword>
<keyword evidence="11" id="KW-0408">Iron</keyword>
<keyword evidence="10 19" id="KW-0418">Kinase</keyword>
<keyword evidence="6" id="KW-0004">4Fe-4S</keyword>
<keyword evidence="7" id="KW-0963">Cytoplasm</keyword>
<evidence type="ECO:0000259" key="18">
    <source>
        <dbReference type="PROSITE" id="PS50109"/>
    </source>
</evidence>
<evidence type="ECO:0000256" key="7">
    <source>
        <dbReference type="ARBA" id="ARBA00022490"/>
    </source>
</evidence>
<dbReference type="SUPFAM" id="SSF55874">
    <property type="entry name" value="ATPase domain of HSP90 chaperone/DNA topoisomerase II/histidine kinase"/>
    <property type="match status" value="1"/>
</dbReference>
<keyword evidence="13" id="KW-0411">Iron-sulfur</keyword>
<comment type="catalytic activity">
    <reaction evidence="1">
        <text>ATP + protein L-histidine = ADP + protein N-phospho-L-histidine.</text>
        <dbReference type="EC" id="2.7.13.3"/>
    </reaction>
</comment>
<keyword evidence="17" id="KW-0472">Membrane</keyword>
<organism evidence="19 20">
    <name type="scientific">Cryptosporangium minutisporangium</name>
    <dbReference type="NCBI Taxonomy" id="113569"/>
    <lineage>
        <taxon>Bacteria</taxon>
        <taxon>Bacillati</taxon>
        <taxon>Actinomycetota</taxon>
        <taxon>Actinomycetes</taxon>
        <taxon>Cryptosporangiales</taxon>
        <taxon>Cryptosporangiaceae</taxon>
        <taxon>Cryptosporangium</taxon>
    </lineage>
</organism>
<gene>
    <name evidence="19" type="ORF">GCM10020369_75040</name>
</gene>
<dbReference type="CDD" id="cd16917">
    <property type="entry name" value="HATPase_UhpB-NarQ-NarX-like"/>
    <property type="match status" value="1"/>
</dbReference>
<dbReference type="PIRSF" id="PIRSF037434">
    <property type="entry name" value="STHK_ChrS"/>
    <property type="match status" value="1"/>
</dbReference>
<name>A0ABP6TBS6_9ACTN</name>
<evidence type="ECO:0000256" key="3">
    <source>
        <dbReference type="ARBA" id="ARBA00004496"/>
    </source>
</evidence>
<dbReference type="EC" id="2.7.13.3" evidence="4"/>
<protein>
    <recommendedName>
        <fullName evidence="5">Oxygen sensor histidine kinase NreB</fullName>
        <ecNumber evidence="4">2.7.13.3</ecNumber>
    </recommendedName>
    <alternativeName>
        <fullName evidence="15">Nitrogen regulation protein B</fullName>
    </alternativeName>
</protein>
<dbReference type="InterPro" id="IPR036890">
    <property type="entry name" value="HATPase_C_sf"/>
</dbReference>
<evidence type="ECO:0000313" key="20">
    <source>
        <dbReference type="Proteomes" id="UP001501676"/>
    </source>
</evidence>
<dbReference type="GO" id="GO:0016301">
    <property type="term" value="F:kinase activity"/>
    <property type="evidence" value="ECO:0007669"/>
    <property type="project" value="UniProtKB-KW"/>
</dbReference>
<evidence type="ECO:0000256" key="17">
    <source>
        <dbReference type="SAM" id="Phobius"/>
    </source>
</evidence>
<evidence type="ECO:0000256" key="16">
    <source>
        <dbReference type="SAM" id="MobiDB-lite"/>
    </source>
</evidence>
<evidence type="ECO:0000313" key="19">
    <source>
        <dbReference type="EMBL" id="GAA3396866.1"/>
    </source>
</evidence>
<dbReference type="Proteomes" id="UP001501676">
    <property type="component" value="Unassembled WGS sequence"/>
</dbReference>
<evidence type="ECO:0000256" key="10">
    <source>
        <dbReference type="ARBA" id="ARBA00022777"/>
    </source>
</evidence>
<comment type="subcellular location">
    <subcellularLocation>
        <location evidence="3">Cytoplasm</location>
    </subcellularLocation>
</comment>
<dbReference type="InterPro" id="IPR003594">
    <property type="entry name" value="HATPase_dom"/>
</dbReference>
<feature type="transmembrane region" description="Helical" evidence="17">
    <location>
        <begin position="147"/>
        <end position="164"/>
    </location>
</feature>
<dbReference type="PANTHER" id="PTHR24421:SF62">
    <property type="entry name" value="SENSORY TRANSDUCTION HISTIDINE KINASE"/>
    <property type="match status" value="1"/>
</dbReference>
<evidence type="ECO:0000256" key="13">
    <source>
        <dbReference type="ARBA" id="ARBA00023014"/>
    </source>
</evidence>
<feature type="transmembrane region" description="Helical" evidence="17">
    <location>
        <begin position="176"/>
        <end position="196"/>
    </location>
</feature>
<dbReference type="InterPro" id="IPR004358">
    <property type="entry name" value="Sig_transdc_His_kin-like_C"/>
</dbReference>
<feature type="transmembrane region" description="Helical" evidence="17">
    <location>
        <begin position="107"/>
        <end position="140"/>
    </location>
</feature>
<keyword evidence="17" id="KW-1133">Transmembrane helix</keyword>
<keyword evidence="12" id="KW-0902">Two-component regulatory system</keyword>
<feature type="domain" description="Histidine kinase" evidence="18">
    <location>
        <begin position="339"/>
        <end position="424"/>
    </location>
</feature>
<evidence type="ECO:0000256" key="6">
    <source>
        <dbReference type="ARBA" id="ARBA00022485"/>
    </source>
</evidence>